<reference evidence="1 2" key="1">
    <citation type="journal article" date="2011" name="Stand. Genomic Sci.">
        <title>Non-contiguous finished genome sequence and contextual data of the filamentous soil bacterium Ktedonobacter racemifer type strain (SOSP1-21).</title>
        <authorList>
            <person name="Chang Y.J."/>
            <person name="Land M."/>
            <person name="Hauser L."/>
            <person name="Chertkov O."/>
            <person name="Del Rio T.G."/>
            <person name="Nolan M."/>
            <person name="Copeland A."/>
            <person name="Tice H."/>
            <person name="Cheng J.F."/>
            <person name="Lucas S."/>
            <person name="Han C."/>
            <person name="Goodwin L."/>
            <person name="Pitluck S."/>
            <person name="Ivanova N."/>
            <person name="Ovchinikova G."/>
            <person name="Pati A."/>
            <person name="Chen A."/>
            <person name="Palaniappan K."/>
            <person name="Mavromatis K."/>
            <person name="Liolios K."/>
            <person name="Brettin T."/>
            <person name="Fiebig A."/>
            <person name="Rohde M."/>
            <person name="Abt B."/>
            <person name="Goker M."/>
            <person name="Detter J.C."/>
            <person name="Woyke T."/>
            <person name="Bristow J."/>
            <person name="Eisen J.A."/>
            <person name="Markowitz V."/>
            <person name="Hugenholtz P."/>
            <person name="Kyrpides N.C."/>
            <person name="Klenk H.P."/>
            <person name="Lapidus A."/>
        </authorList>
    </citation>
    <scope>NUCLEOTIDE SEQUENCE [LARGE SCALE GENOMIC DNA]</scope>
    <source>
        <strain evidence="2">DSM 44963</strain>
    </source>
</reference>
<dbReference type="eggNOG" id="COG1652">
    <property type="taxonomic scope" value="Bacteria"/>
</dbReference>
<proteinExistence type="predicted"/>
<accession>D6TXC7</accession>
<dbReference type="STRING" id="485913.Krac_5975"/>
<evidence type="ECO:0000313" key="2">
    <source>
        <dbReference type="Proteomes" id="UP000004508"/>
    </source>
</evidence>
<dbReference type="OrthoDB" id="9809850at2"/>
<comment type="caution">
    <text evidence="1">The sequence shown here is derived from an EMBL/GenBank/DDBJ whole genome shotgun (WGS) entry which is preliminary data.</text>
</comment>
<dbReference type="Proteomes" id="UP000004508">
    <property type="component" value="Unassembled WGS sequence"/>
</dbReference>
<name>D6TXC7_KTERA</name>
<protein>
    <recommendedName>
        <fullName evidence="3">LysM domain-containing protein</fullName>
    </recommendedName>
</protein>
<gene>
    <name evidence="1" type="ORF">Krac_5975</name>
</gene>
<dbReference type="RefSeq" id="WP_007916672.1">
    <property type="nucleotide sequence ID" value="NZ_ADVG01000003.1"/>
</dbReference>
<evidence type="ECO:0000313" key="1">
    <source>
        <dbReference type="EMBL" id="EFH84860.1"/>
    </source>
</evidence>
<evidence type="ECO:0008006" key="3">
    <source>
        <dbReference type="Google" id="ProtNLM"/>
    </source>
</evidence>
<dbReference type="AlphaFoldDB" id="D6TXC7"/>
<organism evidence="1 2">
    <name type="scientific">Ktedonobacter racemifer DSM 44963</name>
    <dbReference type="NCBI Taxonomy" id="485913"/>
    <lineage>
        <taxon>Bacteria</taxon>
        <taxon>Bacillati</taxon>
        <taxon>Chloroflexota</taxon>
        <taxon>Ktedonobacteria</taxon>
        <taxon>Ktedonobacterales</taxon>
        <taxon>Ktedonobacteraceae</taxon>
        <taxon>Ktedonobacter</taxon>
    </lineage>
</organism>
<sequence>MFDKTSRYYNLDVATMNMVDSDGLPREIRYVRRRFIPSSAALTTLVEHTVVQGDRLDNITTRYLGDPRQFWRICDANDVLQPTELTDEIGNVITIALPNL</sequence>
<dbReference type="InParanoid" id="D6TXC7"/>
<dbReference type="EMBL" id="ADVG01000003">
    <property type="protein sequence ID" value="EFH84860.1"/>
    <property type="molecule type" value="Genomic_DNA"/>
</dbReference>
<keyword evidence="2" id="KW-1185">Reference proteome</keyword>